<feature type="compositionally biased region" description="Gly residues" evidence="5">
    <location>
        <begin position="71"/>
        <end position="86"/>
    </location>
</feature>
<keyword evidence="8" id="KW-1185">Reference proteome</keyword>
<comment type="subcellular location">
    <subcellularLocation>
        <location evidence="1">Nucleus</location>
    </subcellularLocation>
</comment>
<protein>
    <recommendedName>
        <fullName evidence="6">Transcription regulator LGE1 helical region domain-containing protein</fullName>
    </recommendedName>
</protein>
<accession>A0A1E4SRA1</accession>
<sequence length="249" mass="27765">MSEGDGYGSSYNDGRPNEYDDYYYSSSYQGSGYRGRGRGGGYRGRGSSYYDSYSSSSSRGGKYYGRYGSYYQGGGSSGRGGRGGSSGSSYTHDTYEGEPHGEEPVPHEGHDTYRGSGYKGSNFREDYRGSYRGSYRGRGNYHLQPHYSKETLNQNDGTTTPKAARETVKPVAKAHNNPWIDTLGIKDLATIDTLEARYNELQATNKDIIELQQAKLKLERSVATLENQASREELHVQLTTEKLDEFTYM</sequence>
<keyword evidence="4" id="KW-0175">Coiled coil</keyword>
<dbReference type="Proteomes" id="UP000094285">
    <property type="component" value="Unassembled WGS sequence"/>
</dbReference>
<evidence type="ECO:0000256" key="2">
    <source>
        <dbReference type="ARBA" id="ARBA00022853"/>
    </source>
</evidence>
<feature type="compositionally biased region" description="Gly residues" evidence="5">
    <location>
        <begin position="32"/>
        <end position="44"/>
    </location>
</feature>
<dbReference type="InterPro" id="IPR021581">
    <property type="entry name" value="Tscrpt_reg_Lge1"/>
</dbReference>
<dbReference type="OrthoDB" id="4096471at2759"/>
<evidence type="ECO:0000313" key="7">
    <source>
        <dbReference type="EMBL" id="ODV82039.1"/>
    </source>
</evidence>
<keyword evidence="3" id="KW-0539">Nucleus</keyword>
<dbReference type="GO" id="GO:0006325">
    <property type="term" value="P:chromatin organization"/>
    <property type="evidence" value="ECO:0007669"/>
    <property type="project" value="UniProtKB-KW"/>
</dbReference>
<evidence type="ECO:0000256" key="5">
    <source>
        <dbReference type="SAM" id="MobiDB-lite"/>
    </source>
</evidence>
<keyword evidence="2" id="KW-0156">Chromatin regulator</keyword>
<feature type="compositionally biased region" description="Low complexity" evidence="5">
    <location>
        <begin position="45"/>
        <end position="70"/>
    </location>
</feature>
<dbReference type="GO" id="GO:0005634">
    <property type="term" value="C:nucleus"/>
    <property type="evidence" value="ECO:0007669"/>
    <property type="project" value="UniProtKB-SubCell"/>
</dbReference>
<evidence type="ECO:0000256" key="1">
    <source>
        <dbReference type="ARBA" id="ARBA00004123"/>
    </source>
</evidence>
<evidence type="ECO:0000256" key="4">
    <source>
        <dbReference type="SAM" id="Coils"/>
    </source>
</evidence>
<dbReference type="Pfam" id="PF11488">
    <property type="entry name" value="Lge1"/>
    <property type="match status" value="1"/>
</dbReference>
<feature type="coiled-coil region" evidence="4">
    <location>
        <begin position="191"/>
        <end position="228"/>
    </location>
</feature>
<dbReference type="STRING" id="984487.A0A1E4SRA1"/>
<feature type="compositionally biased region" description="Polar residues" evidence="5">
    <location>
        <begin position="150"/>
        <end position="161"/>
    </location>
</feature>
<proteinExistence type="predicted"/>
<evidence type="ECO:0000256" key="3">
    <source>
        <dbReference type="ARBA" id="ARBA00023242"/>
    </source>
</evidence>
<evidence type="ECO:0000313" key="8">
    <source>
        <dbReference type="Proteomes" id="UP000094285"/>
    </source>
</evidence>
<dbReference type="AlphaFoldDB" id="A0A1E4SRA1"/>
<feature type="compositionally biased region" description="Basic and acidic residues" evidence="5">
    <location>
        <begin position="93"/>
        <end position="113"/>
    </location>
</feature>
<dbReference type="RefSeq" id="XP_020067161.1">
    <property type="nucleotide sequence ID" value="XM_020206252.1"/>
</dbReference>
<reference evidence="8" key="1">
    <citation type="submission" date="2016-05" db="EMBL/GenBank/DDBJ databases">
        <title>Comparative genomics of biotechnologically important yeasts.</title>
        <authorList>
            <consortium name="DOE Joint Genome Institute"/>
            <person name="Riley R."/>
            <person name="Haridas S."/>
            <person name="Wolfe K.H."/>
            <person name="Lopes M.R."/>
            <person name="Hittinger C.T."/>
            <person name="Goker M."/>
            <person name="Salamov A."/>
            <person name="Wisecaver J."/>
            <person name="Long T.M."/>
            <person name="Aerts A.L."/>
            <person name="Barry K."/>
            <person name="Choi C."/>
            <person name="Clum A."/>
            <person name="Coughlan A.Y."/>
            <person name="Deshpande S."/>
            <person name="Douglass A.P."/>
            <person name="Hanson S.J."/>
            <person name="Klenk H.-P."/>
            <person name="Labutti K."/>
            <person name="Lapidus A."/>
            <person name="Lindquist E."/>
            <person name="Lipzen A."/>
            <person name="Meier-Kolthoff J.P."/>
            <person name="Ohm R.A."/>
            <person name="Otillar R.P."/>
            <person name="Pangilinan J."/>
            <person name="Peng Y."/>
            <person name="Rokas A."/>
            <person name="Rosa C.A."/>
            <person name="Scheuner C."/>
            <person name="Sibirny A.A."/>
            <person name="Slot J.C."/>
            <person name="Stielow J.B."/>
            <person name="Sun H."/>
            <person name="Kurtzman C.P."/>
            <person name="Blackwell M."/>
            <person name="Grigoriev I.V."/>
            <person name="Jeffries T.W."/>
        </authorList>
    </citation>
    <scope>NUCLEOTIDE SEQUENCE [LARGE SCALE GENOMIC DNA]</scope>
    <source>
        <strain evidence="8">NRRL Y-17324</strain>
    </source>
</reference>
<dbReference type="EMBL" id="KV453909">
    <property type="protein sequence ID" value="ODV82039.1"/>
    <property type="molecule type" value="Genomic_DNA"/>
</dbReference>
<dbReference type="CDD" id="cd22897">
    <property type="entry name" value="Lge1"/>
    <property type="match status" value="1"/>
</dbReference>
<feature type="compositionally biased region" description="Low complexity" evidence="5">
    <location>
        <begin position="130"/>
        <end position="141"/>
    </location>
</feature>
<evidence type="ECO:0000259" key="6">
    <source>
        <dbReference type="Pfam" id="PF11488"/>
    </source>
</evidence>
<dbReference type="GeneID" id="30980389"/>
<feature type="domain" description="Transcription regulator LGE1 helical region" evidence="6">
    <location>
        <begin position="177"/>
        <end position="247"/>
    </location>
</feature>
<feature type="region of interest" description="Disordered" evidence="5">
    <location>
        <begin position="1"/>
        <end position="161"/>
    </location>
</feature>
<organism evidence="7 8">
    <name type="scientific">Suhomyces tanzawaensis NRRL Y-17324</name>
    <dbReference type="NCBI Taxonomy" id="984487"/>
    <lineage>
        <taxon>Eukaryota</taxon>
        <taxon>Fungi</taxon>
        <taxon>Dikarya</taxon>
        <taxon>Ascomycota</taxon>
        <taxon>Saccharomycotina</taxon>
        <taxon>Pichiomycetes</taxon>
        <taxon>Debaryomycetaceae</taxon>
        <taxon>Suhomyces</taxon>
    </lineage>
</organism>
<gene>
    <name evidence="7" type="ORF">CANTADRAFT_132645</name>
</gene>
<feature type="compositionally biased region" description="Low complexity" evidence="5">
    <location>
        <begin position="22"/>
        <end position="31"/>
    </location>
</feature>
<name>A0A1E4SRA1_9ASCO</name>